<dbReference type="GO" id="GO:0000049">
    <property type="term" value="F:tRNA binding"/>
    <property type="evidence" value="ECO:0007669"/>
    <property type="project" value="InterPro"/>
</dbReference>
<evidence type="ECO:0000313" key="7">
    <source>
        <dbReference type="EMBL" id="MBB4660104.1"/>
    </source>
</evidence>
<protein>
    <recommendedName>
        <fullName evidence="6">Ribonuclease P protein component</fullName>
        <ecNumber evidence="6">3.1.26.5</ecNumber>
    </recommendedName>
</protein>
<dbReference type="GO" id="GO:0042781">
    <property type="term" value="F:3'-tRNA processing endoribonuclease activity"/>
    <property type="evidence" value="ECO:0007669"/>
    <property type="project" value="TreeGrafter"/>
</dbReference>
<dbReference type="GO" id="GO:0004526">
    <property type="term" value="F:ribonuclease P activity"/>
    <property type="evidence" value="ECO:0007669"/>
    <property type="project" value="UniProtKB-UniRule"/>
</dbReference>
<dbReference type="InterPro" id="IPR020568">
    <property type="entry name" value="Ribosomal_Su5_D2-typ_SF"/>
</dbReference>
<organism evidence="7 8">
    <name type="scientific">Parvularcula dongshanensis</name>
    <dbReference type="NCBI Taxonomy" id="1173995"/>
    <lineage>
        <taxon>Bacteria</taxon>
        <taxon>Pseudomonadati</taxon>
        <taxon>Pseudomonadota</taxon>
        <taxon>Alphaproteobacteria</taxon>
        <taxon>Parvularculales</taxon>
        <taxon>Parvularculaceae</taxon>
        <taxon>Parvularcula</taxon>
    </lineage>
</organism>
<evidence type="ECO:0000256" key="1">
    <source>
        <dbReference type="ARBA" id="ARBA00022694"/>
    </source>
</evidence>
<dbReference type="PANTHER" id="PTHR33992:SF1">
    <property type="entry name" value="RIBONUCLEASE P PROTEIN COMPONENT"/>
    <property type="match status" value="1"/>
</dbReference>
<dbReference type="AlphaFoldDB" id="A0A840I7E9"/>
<dbReference type="Proteomes" id="UP000563524">
    <property type="component" value="Unassembled WGS sequence"/>
</dbReference>
<keyword evidence="1" id="KW-0819">tRNA processing</keyword>
<keyword evidence="8" id="KW-1185">Reference proteome</keyword>
<evidence type="ECO:0000256" key="2">
    <source>
        <dbReference type="ARBA" id="ARBA00022722"/>
    </source>
</evidence>
<reference evidence="7 8" key="1">
    <citation type="submission" date="2020-08" db="EMBL/GenBank/DDBJ databases">
        <title>Genomic Encyclopedia of Type Strains, Phase IV (KMG-IV): sequencing the most valuable type-strain genomes for metagenomic binning, comparative biology and taxonomic classification.</title>
        <authorList>
            <person name="Goeker M."/>
        </authorList>
    </citation>
    <scope>NUCLEOTIDE SEQUENCE [LARGE SCALE GENOMIC DNA]</scope>
    <source>
        <strain evidence="7 8">DSM 102850</strain>
    </source>
</reference>
<dbReference type="EC" id="3.1.26.5" evidence="6"/>
<keyword evidence="3" id="KW-0255">Endonuclease</keyword>
<dbReference type="Gene3D" id="3.30.230.10">
    <property type="match status" value="1"/>
</dbReference>
<proteinExistence type="predicted"/>
<accession>A0A840I7E9</accession>
<keyword evidence="4 7" id="KW-0378">Hydrolase</keyword>
<dbReference type="InterPro" id="IPR014721">
    <property type="entry name" value="Ribsml_uS5_D2-typ_fold_subgr"/>
</dbReference>
<evidence type="ECO:0000256" key="5">
    <source>
        <dbReference type="ARBA" id="ARBA00022884"/>
    </source>
</evidence>
<dbReference type="InterPro" id="IPR000100">
    <property type="entry name" value="RNase_P"/>
</dbReference>
<sequence length="97" mass="10717">MRLRRGKRRGTESFLLQSMPNGRSELRLGITVTKKIGGAVTRNRIKRRFRAAAREVLATSDAVGTDYVLIARPGAASRPWPSLLDDMRTALLDPPAS</sequence>
<evidence type="ECO:0000256" key="6">
    <source>
        <dbReference type="NCBIfam" id="TIGR00188"/>
    </source>
</evidence>
<comment type="caution">
    <text evidence="7">The sequence shown here is derived from an EMBL/GenBank/DDBJ whole genome shotgun (WGS) entry which is preliminary data.</text>
</comment>
<name>A0A840I7E9_9PROT</name>
<dbReference type="PANTHER" id="PTHR33992">
    <property type="entry name" value="RIBONUCLEASE P PROTEIN COMPONENT"/>
    <property type="match status" value="1"/>
</dbReference>
<evidence type="ECO:0000256" key="4">
    <source>
        <dbReference type="ARBA" id="ARBA00022801"/>
    </source>
</evidence>
<dbReference type="GO" id="GO:0030677">
    <property type="term" value="C:ribonuclease P complex"/>
    <property type="evidence" value="ECO:0007669"/>
    <property type="project" value="TreeGrafter"/>
</dbReference>
<gene>
    <name evidence="7" type="ORF">GGQ59_002648</name>
</gene>
<dbReference type="EMBL" id="JACHOB010000006">
    <property type="protein sequence ID" value="MBB4660104.1"/>
    <property type="molecule type" value="Genomic_DNA"/>
</dbReference>
<keyword evidence="5" id="KW-0694">RNA-binding</keyword>
<keyword evidence="2" id="KW-0540">Nuclease</keyword>
<dbReference type="Pfam" id="PF00825">
    <property type="entry name" value="Ribonuclease_P"/>
    <property type="match status" value="1"/>
</dbReference>
<dbReference type="SUPFAM" id="SSF54211">
    <property type="entry name" value="Ribosomal protein S5 domain 2-like"/>
    <property type="match status" value="1"/>
</dbReference>
<evidence type="ECO:0000256" key="3">
    <source>
        <dbReference type="ARBA" id="ARBA00022759"/>
    </source>
</evidence>
<dbReference type="NCBIfam" id="TIGR00188">
    <property type="entry name" value="rnpA"/>
    <property type="match status" value="1"/>
</dbReference>
<evidence type="ECO:0000313" key="8">
    <source>
        <dbReference type="Proteomes" id="UP000563524"/>
    </source>
</evidence>